<evidence type="ECO:0000313" key="3">
    <source>
        <dbReference type="Proteomes" id="UP000050761"/>
    </source>
</evidence>
<dbReference type="AlphaFoldDB" id="A0A183G2T2"/>
<name>A0A183G2T2_HELPZ</name>
<dbReference type="WBParaSite" id="HPBE_0001564201-mRNA-1">
    <property type="protein sequence ID" value="HPBE_0001564201-mRNA-1"/>
    <property type="gene ID" value="HPBE_0001564201"/>
</dbReference>
<gene>
    <name evidence="2" type="ORF">HPBE_LOCUS15641</name>
</gene>
<evidence type="ECO:0000313" key="2">
    <source>
        <dbReference type="EMBL" id="VDP03421.1"/>
    </source>
</evidence>
<dbReference type="Proteomes" id="UP000050761">
    <property type="component" value="Unassembled WGS sequence"/>
</dbReference>
<reference evidence="2 3" key="1">
    <citation type="submission" date="2018-11" db="EMBL/GenBank/DDBJ databases">
        <authorList>
            <consortium name="Pathogen Informatics"/>
        </authorList>
    </citation>
    <scope>NUCLEOTIDE SEQUENCE [LARGE SCALE GENOMIC DNA]</scope>
</reference>
<proteinExistence type="predicted"/>
<organism evidence="3 4">
    <name type="scientific">Heligmosomoides polygyrus</name>
    <name type="common">Parasitic roundworm</name>
    <dbReference type="NCBI Taxonomy" id="6339"/>
    <lineage>
        <taxon>Eukaryota</taxon>
        <taxon>Metazoa</taxon>
        <taxon>Ecdysozoa</taxon>
        <taxon>Nematoda</taxon>
        <taxon>Chromadorea</taxon>
        <taxon>Rhabditida</taxon>
        <taxon>Rhabditina</taxon>
        <taxon>Rhabditomorpha</taxon>
        <taxon>Strongyloidea</taxon>
        <taxon>Heligmosomidae</taxon>
        <taxon>Heligmosomoides</taxon>
    </lineage>
</organism>
<evidence type="ECO:0000313" key="4">
    <source>
        <dbReference type="WBParaSite" id="HPBE_0001564201-mRNA-1"/>
    </source>
</evidence>
<reference evidence="4" key="2">
    <citation type="submission" date="2019-09" db="UniProtKB">
        <authorList>
            <consortium name="WormBaseParasite"/>
        </authorList>
    </citation>
    <scope>IDENTIFICATION</scope>
</reference>
<keyword evidence="3" id="KW-1185">Reference proteome</keyword>
<feature type="region of interest" description="Disordered" evidence="1">
    <location>
        <begin position="73"/>
        <end position="99"/>
    </location>
</feature>
<sequence length="180" mass="20535">MIFCKRRVMGTYECTMMAEREPLPYVVKARSPRCISTVNSDCGRQMVFTHPRRESGFVSLSCHVAEAISSQKPKAKRVSRKTRLTLPEVSEESKKKAPAAIHVPRPRVAKMQQESVTRKEPVGQPLLAKQCSQLQLSKIDGEDVDCVKTAMGEVYAELIRYLTTLERRIETWYVTTTRRC</sequence>
<accession>A0A3P7ZVN5</accession>
<evidence type="ECO:0000256" key="1">
    <source>
        <dbReference type="SAM" id="MobiDB-lite"/>
    </source>
</evidence>
<feature type="compositionally biased region" description="Basic residues" evidence="1">
    <location>
        <begin position="73"/>
        <end position="83"/>
    </location>
</feature>
<dbReference type="EMBL" id="UZAH01028962">
    <property type="protein sequence ID" value="VDP03421.1"/>
    <property type="molecule type" value="Genomic_DNA"/>
</dbReference>
<accession>A0A183G2T2</accession>
<protein>
    <submittedName>
        <fullName evidence="2 4">Uncharacterized protein</fullName>
    </submittedName>
</protein>